<dbReference type="SUPFAM" id="SSF81343">
    <property type="entry name" value="Fumarate reductase respiratory complex transmembrane subunits"/>
    <property type="match status" value="1"/>
</dbReference>
<name>A0A0E3DB64_9FLOR</name>
<proteinExistence type="predicted"/>
<keyword evidence="1" id="KW-1133">Transmembrane helix</keyword>
<dbReference type="InterPro" id="IPR034804">
    <property type="entry name" value="SQR/QFR_C/D"/>
</dbReference>
<geneLocation type="mitochondrion" evidence="2"/>
<feature type="transmembrane region" description="Helical" evidence="1">
    <location>
        <begin position="7"/>
        <end position="25"/>
    </location>
</feature>
<keyword evidence="1" id="KW-0472">Membrane</keyword>
<dbReference type="EMBL" id="KJ398162">
    <property type="protein sequence ID" value="AHX02510.1"/>
    <property type="molecule type" value="Genomic_DNA"/>
</dbReference>
<accession>A0A0E3DB64</accession>
<evidence type="ECO:0000256" key="1">
    <source>
        <dbReference type="SAM" id="Phobius"/>
    </source>
</evidence>
<gene>
    <name evidence="2" type="primary">sdh4</name>
    <name evidence="2" type="ORF">Sscho.mt.29</name>
</gene>
<feature type="transmembrane region" description="Helical" evidence="1">
    <location>
        <begin position="61"/>
        <end position="79"/>
    </location>
</feature>
<dbReference type="Gene3D" id="1.20.1300.10">
    <property type="entry name" value="Fumarate reductase/succinate dehydrogenase, transmembrane subunit"/>
    <property type="match status" value="1"/>
</dbReference>
<keyword evidence="1" id="KW-0812">Transmembrane</keyword>
<organism evidence="2">
    <name type="scientific">Schimmelmannia schousboei</name>
    <dbReference type="NCBI Taxonomy" id="173468"/>
    <lineage>
        <taxon>Eukaryota</taxon>
        <taxon>Rhodophyta</taxon>
        <taxon>Florideophyceae</taxon>
        <taxon>Rhodymeniophycidae</taxon>
        <taxon>Acrosymphytales</taxon>
        <taxon>Schimmelmanniaceae</taxon>
        <taxon>Schimmelmannia</taxon>
    </lineage>
</organism>
<feature type="transmembrane region" description="Helical" evidence="1">
    <location>
        <begin position="31"/>
        <end position="49"/>
    </location>
</feature>
<sequence length="83" mass="9772">MINAKFNFYWFLFRMSALLILSGFIIENEVILLIFGFLFLHIRLGLNAITSDYIHSKKLRLIVNSLIRISIVEILGYTLELFF</sequence>
<dbReference type="GO" id="GO:0016020">
    <property type="term" value="C:membrane"/>
    <property type="evidence" value="ECO:0007669"/>
    <property type="project" value="InterPro"/>
</dbReference>
<dbReference type="AlphaFoldDB" id="A0A0E3DB64"/>
<evidence type="ECO:0000313" key="2">
    <source>
        <dbReference type="EMBL" id="AHX02510.1"/>
    </source>
</evidence>
<keyword evidence="2" id="KW-0496">Mitochondrion</keyword>
<reference evidence="2" key="1">
    <citation type="submission" date="2014-02" db="EMBL/GenBank/DDBJ databases">
        <title>Complete mitochondrion genomes reveal florideophycean red algal diversity.</title>
        <authorList>
            <person name="Yang E.C."/>
            <person name="Yoon H.S."/>
        </authorList>
    </citation>
    <scope>NUCLEOTIDE SEQUENCE</scope>
</reference>
<protein>
    <submittedName>
        <fullName evidence="2">Succinate:cytochrome c oxidoreductase subunit 4</fullName>
    </submittedName>
</protein>